<gene>
    <name evidence="7" type="ORF">MCOR_53471</name>
</gene>
<keyword evidence="4" id="KW-0325">Glycoprotein</keyword>
<dbReference type="GO" id="GO:0005911">
    <property type="term" value="C:cell-cell junction"/>
    <property type="evidence" value="ECO:0007669"/>
    <property type="project" value="TreeGrafter"/>
</dbReference>
<keyword evidence="2 6" id="KW-0472">Membrane</keyword>
<evidence type="ECO:0000256" key="4">
    <source>
        <dbReference type="ARBA" id="ARBA00023180"/>
    </source>
</evidence>
<evidence type="ECO:0000256" key="5">
    <source>
        <dbReference type="ARBA" id="ARBA00023319"/>
    </source>
</evidence>
<dbReference type="PANTHER" id="PTHR11640:SF167">
    <property type="entry name" value="SIGNAL-REGULATORY PROTEIN BETA-1-LIKE"/>
    <property type="match status" value="1"/>
</dbReference>
<dbReference type="GO" id="GO:0005886">
    <property type="term" value="C:plasma membrane"/>
    <property type="evidence" value="ECO:0007669"/>
    <property type="project" value="TreeGrafter"/>
</dbReference>
<feature type="transmembrane region" description="Helical" evidence="6">
    <location>
        <begin position="365"/>
        <end position="387"/>
    </location>
</feature>
<organism evidence="7 8">
    <name type="scientific">Mytilus coruscus</name>
    <name type="common">Sea mussel</name>
    <dbReference type="NCBI Taxonomy" id="42192"/>
    <lineage>
        <taxon>Eukaryota</taxon>
        <taxon>Metazoa</taxon>
        <taxon>Spiralia</taxon>
        <taxon>Lophotrochozoa</taxon>
        <taxon>Mollusca</taxon>
        <taxon>Bivalvia</taxon>
        <taxon>Autobranchia</taxon>
        <taxon>Pteriomorphia</taxon>
        <taxon>Mytilida</taxon>
        <taxon>Mytiloidea</taxon>
        <taxon>Mytilidae</taxon>
        <taxon>Mytilinae</taxon>
        <taxon>Mytilus</taxon>
    </lineage>
</organism>
<keyword evidence="3" id="KW-1015">Disulfide bond</keyword>
<dbReference type="PANTHER" id="PTHR11640">
    <property type="entry name" value="NEPHRIN"/>
    <property type="match status" value="1"/>
</dbReference>
<sequence>MYLHILFKDDSCSKSRTICANEGSSTMLTLMYDLDIYHNNNKMDINKPANKRILNNCTINNQINNVTPEDEGFYECTTITNRTYTIRQNVANSGRYITQLKLKANGYTIATGNNETVMLSYIPDRTHHLTTYTCIDSTLPSIKTTALLRVNYSPDVTIRFKGETIDCECDGVPEVYNPYRLDHISEYGELIDSVNLNNGNFILHKKPSSYQQNGKYRCVVSNGIPDVSGHVLQIQSKIFKYKGPPVFALENRNVRFWEQGQSMTMTFKVYSNPEVKDVFIYKLGHKQTQAMKITNFTVFNSTLLYTEFDLAGIKGFAIVIEKEVLTNDDFQSYRITASNQLGASDYHFEIINEDNLPVSRGKMTYFVMSCCVTGVLLVTVCFIYTCSCMKRQKTKSRIELLTSEARSSHSYDDIVSVSYQPTRNVLTFNTNRNPIQSSTLLCESSMYHDVNPNTYQNIERITTDESR</sequence>
<keyword evidence="6" id="KW-1133">Transmembrane helix</keyword>
<keyword evidence="6" id="KW-0812">Transmembrane</keyword>
<evidence type="ECO:0000256" key="1">
    <source>
        <dbReference type="ARBA" id="ARBA00004479"/>
    </source>
</evidence>
<evidence type="ECO:0000256" key="2">
    <source>
        <dbReference type="ARBA" id="ARBA00023136"/>
    </source>
</evidence>
<reference evidence="7 8" key="1">
    <citation type="submission" date="2020-06" db="EMBL/GenBank/DDBJ databases">
        <authorList>
            <person name="Li R."/>
            <person name="Bekaert M."/>
        </authorList>
    </citation>
    <scope>NUCLEOTIDE SEQUENCE [LARGE SCALE GENOMIC DNA]</scope>
    <source>
        <strain evidence="8">wild</strain>
    </source>
</reference>
<dbReference type="AlphaFoldDB" id="A0A6J8EP54"/>
<dbReference type="GO" id="GO:0098609">
    <property type="term" value="P:cell-cell adhesion"/>
    <property type="evidence" value="ECO:0007669"/>
    <property type="project" value="TreeGrafter"/>
</dbReference>
<comment type="subcellular location">
    <subcellularLocation>
        <location evidence="1">Membrane</location>
        <topology evidence="1">Single-pass type I membrane protein</topology>
    </subcellularLocation>
</comment>
<evidence type="ECO:0000313" key="7">
    <source>
        <dbReference type="EMBL" id="CAC5421335.1"/>
    </source>
</evidence>
<keyword evidence="5" id="KW-0393">Immunoglobulin domain</keyword>
<dbReference type="GO" id="GO:0050839">
    <property type="term" value="F:cell adhesion molecule binding"/>
    <property type="evidence" value="ECO:0007669"/>
    <property type="project" value="TreeGrafter"/>
</dbReference>
<dbReference type="Proteomes" id="UP000507470">
    <property type="component" value="Unassembled WGS sequence"/>
</dbReference>
<evidence type="ECO:0000256" key="3">
    <source>
        <dbReference type="ARBA" id="ARBA00023157"/>
    </source>
</evidence>
<evidence type="ECO:0000256" key="6">
    <source>
        <dbReference type="SAM" id="Phobius"/>
    </source>
</evidence>
<protein>
    <recommendedName>
        <fullName evidence="9">Ig-like domain-containing protein</fullName>
    </recommendedName>
</protein>
<proteinExistence type="predicted"/>
<dbReference type="InterPro" id="IPR051275">
    <property type="entry name" value="Cell_adhesion_signaling"/>
</dbReference>
<accession>A0A6J8EP54</accession>
<evidence type="ECO:0008006" key="9">
    <source>
        <dbReference type="Google" id="ProtNLM"/>
    </source>
</evidence>
<dbReference type="EMBL" id="CACVKT020009343">
    <property type="protein sequence ID" value="CAC5421335.1"/>
    <property type="molecule type" value="Genomic_DNA"/>
</dbReference>
<evidence type="ECO:0000313" key="8">
    <source>
        <dbReference type="Proteomes" id="UP000507470"/>
    </source>
</evidence>
<name>A0A6J8EP54_MYTCO</name>
<keyword evidence="8" id="KW-1185">Reference proteome</keyword>
<dbReference type="OrthoDB" id="6089569at2759"/>